<evidence type="ECO:0008006" key="5">
    <source>
        <dbReference type="Google" id="ProtNLM"/>
    </source>
</evidence>
<dbReference type="PANTHER" id="PTHR23015">
    <property type="entry name" value="UNCHARACTERIZED C.ELEGANS PROTEIN"/>
    <property type="match status" value="1"/>
</dbReference>
<evidence type="ECO:0000259" key="1">
    <source>
        <dbReference type="Pfam" id="PF01827"/>
    </source>
</evidence>
<feature type="domain" description="DUF38" evidence="1">
    <location>
        <begin position="184"/>
        <end position="312"/>
    </location>
</feature>
<dbReference type="PANTHER" id="PTHR23015:SF4">
    <property type="entry name" value="DUF38 DOMAIN-CONTAINING PROTEIN-RELATED"/>
    <property type="match status" value="1"/>
</dbReference>
<organism evidence="4">
    <name type="scientific">Caenorhabditis remanei</name>
    <name type="common">Caenorhabditis vulgaris</name>
    <dbReference type="NCBI Taxonomy" id="31234"/>
    <lineage>
        <taxon>Eukaryota</taxon>
        <taxon>Metazoa</taxon>
        <taxon>Ecdysozoa</taxon>
        <taxon>Nematoda</taxon>
        <taxon>Chromadorea</taxon>
        <taxon>Rhabditida</taxon>
        <taxon>Rhabditina</taxon>
        <taxon>Rhabditomorpha</taxon>
        <taxon>Rhabditoidea</taxon>
        <taxon>Rhabditidae</taxon>
        <taxon>Peloderinae</taxon>
        <taxon>Caenorhabditis</taxon>
    </lineage>
</organism>
<dbReference type="InterPro" id="IPR002900">
    <property type="entry name" value="DUF38/FTH_CAE_spp"/>
</dbReference>
<dbReference type="EMBL" id="DS268773">
    <property type="protein sequence ID" value="EFP01579.1"/>
    <property type="molecule type" value="Genomic_DNA"/>
</dbReference>
<dbReference type="Gene3D" id="1.10.10.1450">
    <property type="match status" value="1"/>
</dbReference>
<evidence type="ECO:0000313" key="3">
    <source>
        <dbReference type="EMBL" id="EFP01579.1"/>
    </source>
</evidence>
<feature type="domain" description="Mos1 transposase HTH" evidence="2">
    <location>
        <begin position="9"/>
        <end position="58"/>
    </location>
</feature>
<dbReference type="AlphaFoldDB" id="E3NK11"/>
<dbReference type="Pfam" id="PF17906">
    <property type="entry name" value="HTH_48"/>
    <property type="match status" value="1"/>
</dbReference>
<dbReference type="InParanoid" id="E3NK11"/>
<protein>
    <recommendedName>
        <fullName evidence="5">F-box domain-containing protein</fullName>
    </recommendedName>
</protein>
<gene>
    <name evidence="3" type="ORF">CRE_25937</name>
</gene>
<keyword evidence="4" id="KW-1185">Reference proteome</keyword>
<evidence type="ECO:0000259" key="2">
    <source>
        <dbReference type="Pfam" id="PF17906"/>
    </source>
</evidence>
<sequence length="351" mass="41407">MTDFIINNPITLRGCILYEFTKGKGSCETYKELMKTLGDNSMNYPEFEFWFMRFARGNFDLDYDFSLEPKKRKITDLPVEIFEKVGDSLDFEDRGQLRLVSKDIQFRVDKWNPKVTEFTYYNFNNWSIVQNSKYFSSVFRRSSYMTRYLLSEAVKILKNPKLRLKKLSVNPDAKWMKIEDKLRKSSIKLHVNHLIIWNRNGTIDFRLLAPESLEEVTLRINEKSVETVNEILQSEHYKQLKMLTAETDISPSEFPFESFIGVPRFTIKFDSKKPAILKVAKFIKTLMTCPQLEFCKLKCSSISWEPFKKRFNQKDTLVPDSPNLRRYPIQGSTDFHEINIGKTYLSIARKS</sequence>
<dbReference type="Pfam" id="PF01827">
    <property type="entry name" value="FTH"/>
    <property type="match status" value="1"/>
</dbReference>
<evidence type="ECO:0000313" key="4">
    <source>
        <dbReference type="Proteomes" id="UP000008281"/>
    </source>
</evidence>
<dbReference type="InterPro" id="IPR040161">
    <property type="entry name" value="FB224"/>
</dbReference>
<accession>E3NK11</accession>
<reference evidence="3" key="1">
    <citation type="submission" date="2007-07" db="EMBL/GenBank/DDBJ databases">
        <title>PCAP assembly of the Caenorhabditis remanei genome.</title>
        <authorList>
            <consortium name="The Caenorhabditis remanei Sequencing Consortium"/>
            <person name="Wilson R.K."/>
        </authorList>
    </citation>
    <scope>NUCLEOTIDE SEQUENCE [LARGE SCALE GENOMIC DNA]</scope>
    <source>
        <strain evidence="3">PB4641</strain>
    </source>
</reference>
<dbReference type="CDD" id="cd22150">
    <property type="entry name" value="F-box_CeFBXA-like"/>
    <property type="match status" value="1"/>
</dbReference>
<dbReference type="Proteomes" id="UP000008281">
    <property type="component" value="Unassembled WGS sequence"/>
</dbReference>
<dbReference type="HOGENOM" id="CLU_030831_3_3_1"/>
<name>E3NK11_CAERE</name>
<dbReference type="eggNOG" id="ENOG502TJV3">
    <property type="taxonomic scope" value="Eukaryota"/>
</dbReference>
<dbReference type="OrthoDB" id="5908779at2759"/>
<dbReference type="InterPro" id="IPR041426">
    <property type="entry name" value="Mos1_HTH"/>
</dbReference>
<proteinExistence type="predicted"/>
<dbReference type="GO" id="GO:0045087">
    <property type="term" value="P:innate immune response"/>
    <property type="evidence" value="ECO:0007669"/>
    <property type="project" value="TreeGrafter"/>
</dbReference>